<dbReference type="Proteomes" id="UP001567538">
    <property type="component" value="Unassembled WGS sequence"/>
</dbReference>
<sequence length="110" mass="11948">MPVITCSAAPLPLFMVVEYLGPSKSNDLLRKFPDNSALETFNYAQSSIWSPLLPRTAPPPPFIPDCGGGVSRKLTFEEEQESGWMHQDEEAEAELSQGFSAVPAAAPPLK</sequence>
<evidence type="ECO:0000313" key="1">
    <source>
        <dbReference type="EMBL" id="KAL1562338.1"/>
    </source>
</evidence>
<gene>
    <name evidence="1" type="ORF">AAHA92_04928</name>
</gene>
<evidence type="ECO:0000313" key="2">
    <source>
        <dbReference type="Proteomes" id="UP001567538"/>
    </source>
</evidence>
<protein>
    <recommendedName>
        <fullName evidence="3">Serine-threonine/tyrosine-protein kinase catalytic domain-containing protein</fullName>
    </recommendedName>
</protein>
<dbReference type="AlphaFoldDB" id="A0ABD1I3G8"/>
<organism evidence="1 2">
    <name type="scientific">Salvia divinorum</name>
    <name type="common">Maria pastora</name>
    <name type="synonym">Diviner's sage</name>
    <dbReference type="NCBI Taxonomy" id="28513"/>
    <lineage>
        <taxon>Eukaryota</taxon>
        <taxon>Viridiplantae</taxon>
        <taxon>Streptophyta</taxon>
        <taxon>Embryophyta</taxon>
        <taxon>Tracheophyta</taxon>
        <taxon>Spermatophyta</taxon>
        <taxon>Magnoliopsida</taxon>
        <taxon>eudicotyledons</taxon>
        <taxon>Gunneridae</taxon>
        <taxon>Pentapetalae</taxon>
        <taxon>asterids</taxon>
        <taxon>lamiids</taxon>
        <taxon>Lamiales</taxon>
        <taxon>Lamiaceae</taxon>
        <taxon>Nepetoideae</taxon>
        <taxon>Mentheae</taxon>
        <taxon>Salviinae</taxon>
        <taxon>Salvia</taxon>
        <taxon>Salvia subgen. Calosphace</taxon>
    </lineage>
</organism>
<keyword evidence="2" id="KW-1185">Reference proteome</keyword>
<dbReference type="PANTHER" id="PTHR34287:SF4">
    <property type="entry name" value="OS04G0504200 PROTEIN"/>
    <property type="match status" value="1"/>
</dbReference>
<dbReference type="EMBL" id="JBEAFC010000003">
    <property type="protein sequence ID" value="KAL1562338.1"/>
    <property type="molecule type" value="Genomic_DNA"/>
</dbReference>
<comment type="caution">
    <text evidence="1">The sequence shown here is derived from an EMBL/GenBank/DDBJ whole genome shotgun (WGS) entry which is preliminary data.</text>
</comment>
<reference evidence="1 2" key="1">
    <citation type="submission" date="2024-06" db="EMBL/GenBank/DDBJ databases">
        <title>A chromosome level genome sequence of Diviner's sage (Salvia divinorum).</title>
        <authorList>
            <person name="Ford S.A."/>
            <person name="Ro D.-K."/>
            <person name="Ness R.W."/>
            <person name="Phillips M.A."/>
        </authorList>
    </citation>
    <scope>NUCLEOTIDE SEQUENCE [LARGE SCALE GENOMIC DNA]</scope>
    <source>
        <strain evidence="1">SAF-2024a</strain>
        <tissue evidence="1">Leaf</tissue>
    </source>
</reference>
<dbReference type="PANTHER" id="PTHR34287">
    <property type="entry name" value="OS06G0551500 PROTEIN-RELATED"/>
    <property type="match status" value="1"/>
</dbReference>
<name>A0ABD1I3G8_SALDI</name>
<evidence type="ECO:0008006" key="3">
    <source>
        <dbReference type="Google" id="ProtNLM"/>
    </source>
</evidence>
<accession>A0ABD1I3G8</accession>
<proteinExistence type="predicted"/>